<keyword evidence="2" id="KW-0812">Transmembrane</keyword>
<feature type="transmembrane region" description="Helical" evidence="2">
    <location>
        <begin position="635"/>
        <end position="656"/>
    </location>
</feature>
<dbReference type="Pfam" id="PF20163">
    <property type="entry name" value="DUF6536"/>
    <property type="match status" value="1"/>
</dbReference>
<sequence>MIINIILTIIAVAVAYSRTEDQGFVSATLYEGKCSTQKNWARGLHLMINILSTIMLAASNYCMQCLSSPSRQNIDDLHPQQEWLDIGIPSLKNLFFIGLRRRVLWMVLLVSSLPIHLIYNSAVFYALGTNEYNVIVASSDFDFERQPNNDTDFANCFEDNIAMSMSDFYSEEFEKLDTQKCKDTYAVDFLAGRGNLIIITNNSTVDNKSLLLADSQNGPSGFANNPFGWMCEYLRYVDLPNPDPGNQNCQKGFLIGDWSVVAEPWTFPLVSATVFTNDTYTFNQENVSDFTWDNPLSYKPNDLKTLLDLMAQYPKAEEMQRYLDDASHWNNSAWASNVTVQPAGSVCATHPYSSMGQEPYMVDHCRSQKIDEKCQLVFNLPICLAVIFCNAAKVFCMFLTAHDERREILLTVGDAVSSFMDKPDTMTEGNCLLSKFDITKSSQSSTTLQPGKKRWMKSVSISYWVGTISLCFLLLGISGYLLRLTIISLASAAEETSISSLWNLGFGTPSANALMKLSEYGWDDSTLSAVLLANCPQIPVSVAYFLYNNILTTMLLAAEYDGYAQQRKSLRVSWPKGHQRSTYYLTLPYKYSFPLMVAHTLLHWLISQSLFYVQVLPFDARGNPVPEKQLVACGYSPIAIIFAMSLGGLMVCAILGMGMKCYKTNIPLAVSCSAAISAACHPPPGGGDPLKPIKWGEIPEQAARLDPRISSGEVETGEEERALRSLSGLRPESSLDIGRYHELSTADGERSLTLDLSWQGQESHASQVQLLTGENASSDGGEQSEGHCSFSSLDAIAPSLGRPYA</sequence>
<dbReference type="STRING" id="1388766.A0A017S014"/>
<feature type="region of interest" description="Disordered" evidence="1">
    <location>
        <begin position="707"/>
        <end position="727"/>
    </location>
</feature>
<dbReference type="AlphaFoldDB" id="A0A017S014"/>
<protein>
    <recommendedName>
        <fullName evidence="4">DUF6536 domain-containing protein</fullName>
    </recommendedName>
</protein>
<evidence type="ECO:0000259" key="4">
    <source>
        <dbReference type="Pfam" id="PF20163"/>
    </source>
</evidence>
<feature type="transmembrane region" description="Helical" evidence="2">
    <location>
        <begin position="461"/>
        <end position="482"/>
    </location>
</feature>
<feature type="transmembrane region" description="Helical" evidence="2">
    <location>
        <begin position="593"/>
        <end position="615"/>
    </location>
</feature>
<dbReference type="InterPro" id="IPR046623">
    <property type="entry name" value="DUF6536"/>
</dbReference>
<gene>
    <name evidence="5" type="ORF">EURHEDRAFT_519164</name>
</gene>
<dbReference type="HOGENOM" id="CLU_010112_0_0_1"/>
<dbReference type="OrthoDB" id="5429634at2759"/>
<dbReference type="EMBL" id="KK088460">
    <property type="protein sequence ID" value="EYE90378.1"/>
    <property type="molecule type" value="Genomic_DNA"/>
</dbReference>
<proteinExistence type="predicted"/>
<reference evidence="6" key="1">
    <citation type="journal article" date="2014" name="Nat. Commun.">
        <title>Genomic adaptations of the halophilic Dead Sea filamentous fungus Eurotium rubrum.</title>
        <authorList>
            <person name="Kis-Papo T."/>
            <person name="Weig A.R."/>
            <person name="Riley R."/>
            <person name="Persoh D."/>
            <person name="Salamov A."/>
            <person name="Sun H."/>
            <person name="Lipzen A."/>
            <person name="Wasser S.P."/>
            <person name="Rambold G."/>
            <person name="Grigoriev I.V."/>
            <person name="Nevo E."/>
        </authorList>
    </citation>
    <scope>NUCLEOTIDE SEQUENCE [LARGE SCALE GENOMIC DNA]</scope>
    <source>
        <strain evidence="6">CBS 135680</strain>
    </source>
</reference>
<evidence type="ECO:0000313" key="5">
    <source>
        <dbReference type="EMBL" id="EYE90378.1"/>
    </source>
</evidence>
<feature type="domain" description="DUF6536" evidence="4">
    <location>
        <begin position="2"/>
        <end position="141"/>
    </location>
</feature>
<dbReference type="RefSeq" id="XP_040634068.1">
    <property type="nucleotide sequence ID" value="XM_040786759.1"/>
</dbReference>
<dbReference type="GeneID" id="63701883"/>
<feature type="transmembrane region" description="Helical" evidence="2">
    <location>
        <begin position="103"/>
        <end position="127"/>
    </location>
</feature>
<keyword evidence="3" id="KW-0732">Signal</keyword>
<feature type="chain" id="PRO_5012994726" description="DUF6536 domain-containing protein" evidence="3">
    <location>
        <begin position="16"/>
        <end position="805"/>
    </location>
</feature>
<keyword evidence="6" id="KW-1185">Reference proteome</keyword>
<dbReference type="Proteomes" id="UP000019804">
    <property type="component" value="Unassembled WGS sequence"/>
</dbReference>
<evidence type="ECO:0000313" key="6">
    <source>
        <dbReference type="Proteomes" id="UP000019804"/>
    </source>
</evidence>
<evidence type="ECO:0000256" key="3">
    <source>
        <dbReference type="SAM" id="SignalP"/>
    </source>
</evidence>
<dbReference type="PANTHER" id="PTHR35395:SF1">
    <property type="entry name" value="DUF6536 DOMAIN-CONTAINING PROTEIN"/>
    <property type="match status" value="1"/>
</dbReference>
<feature type="compositionally biased region" description="Polar residues" evidence="1">
    <location>
        <begin position="764"/>
        <end position="781"/>
    </location>
</feature>
<accession>A0A017S014</accession>
<keyword evidence="2" id="KW-0472">Membrane</keyword>
<dbReference type="PANTHER" id="PTHR35395">
    <property type="entry name" value="DUF6536 DOMAIN-CONTAINING PROTEIN"/>
    <property type="match status" value="1"/>
</dbReference>
<name>A0A017S014_ASPRC</name>
<feature type="transmembrane region" description="Helical" evidence="2">
    <location>
        <begin position="376"/>
        <end position="399"/>
    </location>
</feature>
<evidence type="ECO:0000256" key="1">
    <source>
        <dbReference type="SAM" id="MobiDB-lite"/>
    </source>
</evidence>
<feature type="region of interest" description="Disordered" evidence="1">
    <location>
        <begin position="764"/>
        <end position="805"/>
    </location>
</feature>
<keyword evidence="2" id="KW-1133">Transmembrane helix</keyword>
<feature type="signal peptide" evidence="3">
    <location>
        <begin position="1"/>
        <end position="15"/>
    </location>
</feature>
<organism evidence="5 6">
    <name type="scientific">Aspergillus ruber (strain CBS 135680)</name>
    <dbReference type="NCBI Taxonomy" id="1388766"/>
    <lineage>
        <taxon>Eukaryota</taxon>
        <taxon>Fungi</taxon>
        <taxon>Dikarya</taxon>
        <taxon>Ascomycota</taxon>
        <taxon>Pezizomycotina</taxon>
        <taxon>Eurotiomycetes</taxon>
        <taxon>Eurotiomycetidae</taxon>
        <taxon>Eurotiales</taxon>
        <taxon>Aspergillaceae</taxon>
        <taxon>Aspergillus</taxon>
        <taxon>Aspergillus subgen. Aspergillus</taxon>
    </lineage>
</organism>
<evidence type="ECO:0000256" key="2">
    <source>
        <dbReference type="SAM" id="Phobius"/>
    </source>
</evidence>